<name>A0A225NG00_9RHOB</name>
<organism evidence="3 4">
    <name type="scientific">Marinibacterium profundimaris</name>
    <dbReference type="NCBI Taxonomy" id="1679460"/>
    <lineage>
        <taxon>Bacteria</taxon>
        <taxon>Pseudomonadati</taxon>
        <taxon>Pseudomonadota</taxon>
        <taxon>Alphaproteobacteria</taxon>
        <taxon>Rhodobacterales</taxon>
        <taxon>Paracoccaceae</taxon>
        <taxon>Marinibacterium</taxon>
    </lineage>
</organism>
<feature type="chain" id="PRO_5013053323" description="Oxygen tolerance" evidence="2">
    <location>
        <begin position="24"/>
        <end position="396"/>
    </location>
</feature>
<keyword evidence="2" id="KW-0732">Signal</keyword>
<gene>
    <name evidence="3" type="ORF">ATO3_15570</name>
</gene>
<evidence type="ECO:0008006" key="5">
    <source>
        <dbReference type="Google" id="ProtNLM"/>
    </source>
</evidence>
<keyword evidence="1" id="KW-1133">Transmembrane helix</keyword>
<dbReference type="EMBL" id="AQQR01000006">
    <property type="protein sequence ID" value="OWU72498.1"/>
    <property type="molecule type" value="Genomic_DNA"/>
</dbReference>
<comment type="caution">
    <text evidence="3">The sequence shown here is derived from an EMBL/GenBank/DDBJ whole genome shotgun (WGS) entry which is preliminary data.</text>
</comment>
<feature type="transmembrane region" description="Helical" evidence="1">
    <location>
        <begin position="290"/>
        <end position="313"/>
    </location>
</feature>
<protein>
    <recommendedName>
        <fullName evidence="5">Oxygen tolerance</fullName>
    </recommendedName>
</protein>
<dbReference type="OrthoDB" id="7688940at2"/>
<evidence type="ECO:0000256" key="1">
    <source>
        <dbReference type="SAM" id="Phobius"/>
    </source>
</evidence>
<evidence type="ECO:0000313" key="4">
    <source>
        <dbReference type="Proteomes" id="UP000215377"/>
    </source>
</evidence>
<keyword evidence="4" id="KW-1185">Reference proteome</keyword>
<proteinExistence type="predicted"/>
<evidence type="ECO:0000256" key="2">
    <source>
        <dbReference type="SAM" id="SignalP"/>
    </source>
</evidence>
<evidence type="ECO:0000313" key="3">
    <source>
        <dbReference type="EMBL" id="OWU72498.1"/>
    </source>
</evidence>
<dbReference type="RefSeq" id="WP_088650812.1">
    <property type="nucleotide sequence ID" value="NZ_AQQR01000006.1"/>
</dbReference>
<dbReference type="InterPro" id="IPR025738">
    <property type="entry name" value="BatD"/>
</dbReference>
<dbReference type="Proteomes" id="UP000215377">
    <property type="component" value="Unassembled WGS sequence"/>
</dbReference>
<dbReference type="PANTHER" id="PTHR40940">
    <property type="entry name" value="PROTEIN BATD-RELATED"/>
    <property type="match status" value="1"/>
</dbReference>
<accession>A0A225NG00</accession>
<reference evidence="3 4" key="1">
    <citation type="submission" date="2013-04" db="EMBL/GenBank/DDBJ databases">
        <title>Oceanicola sp. 22II1-22F33 Genome Sequencing.</title>
        <authorList>
            <person name="Lai Q."/>
            <person name="Li G."/>
            <person name="Shao Z."/>
        </authorList>
    </citation>
    <scope>NUCLEOTIDE SEQUENCE [LARGE SCALE GENOMIC DNA]</scope>
    <source>
        <strain evidence="3 4">22II1-22F33</strain>
    </source>
</reference>
<sequence length="396" mass="43659">MSQRVLLSLLCVLVALAPIRTRAQDIQPGDLSLTLRVEPGPEIPFVGEMVLVTLEGVFRLPIIREQMIQPTLDGFSWMQLGTDYWSDQRVDGYPVKVFRRRMALFPERAGALKIGAFTHRLTLLGPHNKWVEHDISSEPVSLEVAPHPQVDGWWLPVRQLRVSDDWSNAPDQLGEGEGVLRMIRVEALGISPDLLPPMPEMTSPGAVIFPHPEKRLVDLSAQGPIAVAFWRWTVMPQTPPSAIVEPITIDFFDTTRREMRRVTISPQRVAVEGAAMADLPPPQGAGRARAGLILGGLGAGLAAGLVLLVLGRAPGRRDQILRRLGLHPDQRALARAARRSDAAGAWRAARRLMRHHAVGEAGQAAMRQLETHLFGPDPTAPDLRRFRQVFTGALAD</sequence>
<feature type="signal peptide" evidence="2">
    <location>
        <begin position="1"/>
        <end position="23"/>
    </location>
</feature>
<keyword evidence="1" id="KW-0472">Membrane</keyword>
<dbReference type="PANTHER" id="PTHR40940:SF1">
    <property type="entry name" value="PROTEIN BATD"/>
    <property type="match status" value="1"/>
</dbReference>
<dbReference type="AlphaFoldDB" id="A0A225NG00"/>
<keyword evidence="1" id="KW-0812">Transmembrane</keyword>